<dbReference type="GO" id="GO:0034976">
    <property type="term" value="P:response to endoplasmic reticulum stress"/>
    <property type="evidence" value="ECO:0007669"/>
    <property type="project" value="TreeGrafter"/>
</dbReference>
<reference evidence="2 3" key="1">
    <citation type="submission" date="2019-01" db="EMBL/GenBank/DDBJ databases">
        <title>Sequencing of cultivated peanut Arachis hypogaea provides insights into genome evolution and oil improvement.</title>
        <authorList>
            <person name="Chen X."/>
        </authorList>
    </citation>
    <scope>NUCLEOTIDE SEQUENCE [LARGE SCALE GENOMIC DNA]</scope>
    <source>
        <strain evidence="3">cv. Fuhuasheng</strain>
        <tissue evidence="2">Leaves</tissue>
    </source>
</reference>
<sequence length="147" mass="17621">MVASKSGMAKFIHQCILVQLQHHARHRLPTFQLIFVHVIESLVFVPFYDDQLLAFMVLILIWLCELFTLISVRTPISIKFFPRFFLLYFLVFHIYFFFYSYGFSYLALSTTAAFMQHLILYFWNRFEVRNDKGWKELQSGKRPFLTG</sequence>
<name>A0A444WQK5_ARAHY</name>
<gene>
    <name evidence="2" type="ORF">Ahy_Scaffold1g106585</name>
</gene>
<dbReference type="AlphaFoldDB" id="A0A444WQK5"/>
<dbReference type="PANTHER" id="PTHR21650:SF4">
    <property type="entry name" value="MEMBRALIN"/>
    <property type="match status" value="1"/>
</dbReference>
<dbReference type="GO" id="GO:0005783">
    <property type="term" value="C:endoplasmic reticulum"/>
    <property type="evidence" value="ECO:0007669"/>
    <property type="project" value="TreeGrafter"/>
</dbReference>
<feature type="transmembrane region" description="Helical" evidence="1">
    <location>
        <begin position="80"/>
        <end position="99"/>
    </location>
</feature>
<evidence type="ECO:0000313" key="3">
    <source>
        <dbReference type="Proteomes" id="UP000289738"/>
    </source>
</evidence>
<dbReference type="PANTHER" id="PTHR21650">
    <property type="entry name" value="MEMBRALIN/KINETOCHORE PROTEIN NUF2"/>
    <property type="match status" value="1"/>
</dbReference>
<feature type="transmembrane region" description="Helical" evidence="1">
    <location>
        <begin position="105"/>
        <end position="123"/>
    </location>
</feature>
<accession>A0A444WQK5</accession>
<organism evidence="2 3">
    <name type="scientific">Arachis hypogaea</name>
    <name type="common">Peanut</name>
    <dbReference type="NCBI Taxonomy" id="3818"/>
    <lineage>
        <taxon>Eukaryota</taxon>
        <taxon>Viridiplantae</taxon>
        <taxon>Streptophyta</taxon>
        <taxon>Embryophyta</taxon>
        <taxon>Tracheophyta</taxon>
        <taxon>Spermatophyta</taxon>
        <taxon>Magnoliopsida</taxon>
        <taxon>eudicotyledons</taxon>
        <taxon>Gunneridae</taxon>
        <taxon>Pentapetalae</taxon>
        <taxon>rosids</taxon>
        <taxon>fabids</taxon>
        <taxon>Fabales</taxon>
        <taxon>Fabaceae</taxon>
        <taxon>Papilionoideae</taxon>
        <taxon>50 kb inversion clade</taxon>
        <taxon>dalbergioids sensu lato</taxon>
        <taxon>Dalbergieae</taxon>
        <taxon>Pterocarpus clade</taxon>
        <taxon>Arachis</taxon>
    </lineage>
</organism>
<keyword evidence="1" id="KW-0812">Transmembrane</keyword>
<dbReference type="GO" id="GO:1904294">
    <property type="term" value="P:positive regulation of ERAD pathway"/>
    <property type="evidence" value="ECO:0007669"/>
    <property type="project" value="TreeGrafter"/>
</dbReference>
<keyword evidence="3" id="KW-1185">Reference proteome</keyword>
<evidence type="ECO:0000313" key="2">
    <source>
        <dbReference type="EMBL" id="RYQ79701.1"/>
    </source>
</evidence>
<proteinExistence type="predicted"/>
<protein>
    <submittedName>
        <fullName evidence="2">Uncharacterized protein</fullName>
    </submittedName>
</protein>
<keyword evidence="1" id="KW-1133">Transmembrane helix</keyword>
<keyword evidence="1" id="KW-0472">Membrane</keyword>
<feature type="transmembrane region" description="Helical" evidence="1">
    <location>
        <begin position="54"/>
        <end position="73"/>
    </location>
</feature>
<dbReference type="EMBL" id="SDMP01000021">
    <property type="protein sequence ID" value="RYQ79701.1"/>
    <property type="molecule type" value="Genomic_DNA"/>
</dbReference>
<dbReference type="Proteomes" id="UP000289738">
    <property type="component" value="Unassembled WGS sequence"/>
</dbReference>
<evidence type="ECO:0000256" key="1">
    <source>
        <dbReference type="SAM" id="Phobius"/>
    </source>
</evidence>
<comment type="caution">
    <text evidence="2">The sequence shown here is derived from an EMBL/GenBank/DDBJ whole genome shotgun (WGS) entry which is preliminary data.</text>
</comment>